<feature type="region of interest" description="Disordered" evidence="1">
    <location>
        <begin position="573"/>
        <end position="614"/>
    </location>
</feature>
<feature type="compositionally biased region" description="Basic residues" evidence="1">
    <location>
        <begin position="601"/>
        <end position="611"/>
    </location>
</feature>
<feature type="compositionally biased region" description="Low complexity" evidence="1">
    <location>
        <begin position="1279"/>
        <end position="1312"/>
    </location>
</feature>
<feature type="region of interest" description="Disordered" evidence="1">
    <location>
        <begin position="1274"/>
        <end position="1332"/>
    </location>
</feature>
<feature type="compositionally biased region" description="Polar residues" evidence="1">
    <location>
        <begin position="783"/>
        <end position="794"/>
    </location>
</feature>
<feature type="region of interest" description="Disordered" evidence="1">
    <location>
        <begin position="778"/>
        <end position="851"/>
    </location>
</feature>
<feature type="compositionally biased region" description="Polar residues" evidence="1">
    <location>
        <begin position="654"/>
        <end position="674"/>
    </location>
</feature>
<feature type="compositionally biased region" description="Polar residues" evidence="1">
    <location>
        <begin position="215"/>
        <end position="228"/>
    </location>
</feature>
<organism evidence="2 3">
    <name type="scientific">Mortierella alpina</name>
    <name type="common">Oleaginous fungus</name>
    <name type="synonym">Mortierella renispora</name>
    <dbReference type="NCBI Taxonomy" id="64518"/>
    <lineage>
        <taxon>Eukaryota</taxon>
        <taxon>Fungi</taxon>
        <taxon>Fungi incertae sedis</taxon>
        <taxon>Mucoromycota</taxon>
        <taxon>Mortierellomycotina</taxon>
        <taxon>Mortierellomycetes</taxon>
        <taxon>Mortierellales</taxon>
        <taxon>Mortierellaceae</taxon>
        <taxon>Mortierella</taxon>
    </lineage>
</organism>
<dbReference type="EMBL" id="JAIFTL010000034">
    <property type="protein sequence ID" value="KAG9325703.1"/>
    <property type="molecule type" value="Genomic_DNA"/>
</dbReference>
<accession>A0A9P8CYJ7</accession>
<feature type="region of interest" description="Disordered" evidence="1">
    <location>
        <begin position="654"/>
        <end position="678"/>
    </location>
</feature>
<feature type="compositionally biased region" description="Polar residues" evidence="1">
    <location>
        <begin position="808"/>
        <end position="817"/>
    </location>
</feature>
<feature type="compositionally biased region" description="Low complexity" evidence="1">
    <location>
        <begin position="1198"/>
        <end position="1234"/>
    </location>
</feature>
<feature type="non-terminal residue" evidence="2">
    <location>
        <position position="1430"/>
    </location>
</feature>
<feature type="compositionally biased region" description="Polar residues" evidence="1">
    <location>
        <begin position="313"/>
        <end position="326"/>
    </location>
</feature>
<protein>
    <submittedName>
        <fullName evidence="2">Uncharacterized protein</fullName>
    </submittedName>
</protein>
<feature type="region of interest" description="Disordered" evidence="1">
    <location>
        <begin position="269"/>
        <end position="340"/>
    </location>
</feature>
<feature type="compositionally biased region" description="Basic residues" evidence="1">
    <location>
        <begin position="881"/>
        <end position="892"/>
    </location>
</feature>
<feature type="region of interest" description="Disordered" evidence="1">
    <location>
        <begin position="865"/>
        <end position="904"/>
    </location>
</feature>
<gene>
    <name evidence="2" type="ORF">KVV02_006206</name>
</gene>
<evidence type="ECO:0000313" key="2">
    <source>
        <dbReference type="EMBL" id="KAG9325703.1"/>
    </source>
</evidence>
<feature type="compositionally biased region" description="Low complexity" evidence="1">
    <location>
        <begin position="582"/>
        <end position="592"/>
    </location>
</feature>
<comment type="caution">
    <text evidence="2">The sequence shown here is derived from an EMBL/GenBank/DDBJ whole genome shotgun (WGS) entry which is preliminary data.</text>
</comment>
<evidence type="ECO:0000313" key="3">
    <source>
        <dbReference type="Proteomes" id="UP000717515"/>
    </source>
</evidence>
<dbReference type="Proteomes" id="UP000717515">
    <property type="component" value="Unassembled WGS sequence"/>
</dbReference>
<name>A0A9P8CYJ7_MORAP</name>
<sequence length="1430" mass="152711">PISLSRLSSFSRSLFRAFSPLSPSSTLVSSSFCHCAAPFSHVAGAVRFCEFGRFTSAYIISEELSDPRPHQRARSGAPARYAIDNHPLHFSSHPFLTPLLSKRTKNEQQNPGNNTDPNKEAQRGGTIDDLMMLSSHHGKTPKKTSQPYYNSDVNNRINNVDGNVSMAIDGDMLDAMEVSYDRLSLDHHSSSPDKALPFKGDEFAPASPAKRPSIPASTPAETSALLTDGTPSSAIKLEREMSVIASPPTKRLQRNELFITTDAHGVSTTGSSDVSAYINMPNSNHNHNTSLSSSLKHSSSLNNQQQQQQQQQCTLLHGSTTQNQPFHSPHRHSLPARTAGVSSQLDYGKCNAPPANCSVPTAISRRASLETTMMSPPTSAGMIKSATTSSFYPASANDYFPNSPCYSDLGSPIQRVIQRRRSSLSGVSRSNTTTSSVNQRMTMDAGALGMQAKDRSYLPTPTEPSFRSSIHEDPSPYADYGQSIAHSLPPHMPSTPAHAFLSSEVHPFDMSTTAAAGTAVDARLLNGSSGISTSTASATILYLQQLQQAMLSQDDYHALNFALGPQGRQLIERQSAQHKQHQQQQQQQKASQLGQPTQLRRGSKAKLKRRSSVATAQTYPTADMAWTMTAAQTAMAARPNFALTCLNTDHPFSPNSISTQSAPSATAPVPSQQFYHGPAPCGNPEPLYEYLASPTVVPGLEIIGHDYYGNYVQILPICPETTCSMNQDPVYLNLLQAIYAHTIPFLDLAPGSEEETQRLMSSTSSAITTQSIQPPFKNLFPLNHTTITNNNASAAGQDRKPLGRAGTSVKQENRTTLSSSVSSPSFQQPHSKPSAAASSSSSSSGLPRRSSLGSISSITAVSNNIRRSSTVSNPSSANNPARKKKNTPRTHPYKSTSSFKDDNPTVTEAILTQVGGLGGIGNCVTISATDPRHKIAEKMVHMDEAEYTAHYSRHQHAMNKSTSSSTALCLAQTLATSMTGTSLGPPPPPSALMSSSVSAPSITHATVSYNSGNSTGEGVSSLDSIAAADFIRALSQCNNGGGNGLGLKSLGNSHASSTAAAGAAAIVPLTGGSIATTTTTSAPLQHRDLVSLENLMLLDSNAAAAVQAAAATSTWPNWFDLHQLERDVCEVGMNNQASAFTSASCSMTHMPLSNSTTLASFANNRSKENSSTNLLLSSSTDIAMMEDLLDDRAQRTDNSNNNSNSNNNNNNSSKNNNPMSSSTNAASSSSSSSSIQRHDSQMMLTVPGATIDNQNSTSQVLVFDNYTAEQLSLSPAERSTATSSSFSSSSISSLSSTSTNTTMTMTTTTATTGVDNSKKDSECPPPCQKEPVTNDLTLPYISSLLTVLPFSVEHSHPIFPTRGNRRSGWYRSKSVASQGLSQITGVDYTTTCWYDVERLQNVVRDSISFQESSALKSLEDLTEPDPTMSK</sequence>
<feature type="region of interest" description="Disordered" evidence="1">
    <location>
        <begin position="104"/>
        <end position="124"/>
    </location>
</feature>
<feature type="compositionally biased region" description="Polar residues" evidence="1">
    <location>
        <begin position="865"/>
        <end position="879"/>
    </location>
</feature>
<feature type="region of interest" description="Disordered" evidence="1">
    <location>
        <begin position="187"/>
        <end position="228"/>
    </location>
</feature>
<proteinExistence type="predicted"/>
<feature type="compositionally biased region" description="Low complexity" evidence="1">
    <location>
        <begin position="282"/>
        <end position="312"/>
    </location>
</feature>
<feature type="compositionally biased region" description="Low complexity" evidence="1">
    <location>
        <begin position="818"/>
        <end position="851"/>
    </location>
</feature>
<feature type="region of interest" description="Disordered" evidence="1">
    <location>
        <begin position="1194"/>
        <end position="1239"/>
    </location>
</feature>
<evidence type="ECO:0000256" key="1">
    <source>
        <dbReference type="SAM" id="MobiDB-lite"/>
    </source>
</evidence>
<reference evidence="2" key="1">
    <citation type="submission" date="2021-07" db="EMBL/GenBank/DDBJ databases">
        <title>Draft genome of Mortierella alpina, strain LL118, isolated from an aspen leaf litter sample.</title>
        <authorList>
            <person name="Yang S."/>
            <person name="Vinatzer B.A."/>
        </authorList>
    </citation>
    <scope>NUCLEOTIDE SEQUENCE</scope>
    <source>
        <strain evidence="2">LL118</strain>
    </source>
</reference>
<feature type="compositionally biased region" description="Polar residues" evidence="1">
    <location>
        <begin position="107"/>
        <end position="116"/>
    </location>
</feature>